<accession>A0A6J5WAE0</accession>
<evidence type="ECO:0000313" key="3">
    <source>
        <dbReference type="Proteomes" id="UP000507245"/>
    </source>
</evidence>
<name>A0A6J5WAE0_PRUAR</name>
<keyword evidence="1" id="KW-0812">Transmembrane</keyword>
<sequence>MLDSSLLWNIGVIIKLLDFFPFVSLAWLPRRTLTVFSKHSNLVAILQPGHAQPYLAALWFKPGCASNYQTQPYLPATFEVSPTAFLFPATLRTGRSSSYKTGKQSSAKLEHSPAKFKSHIPFELPATATLDRIRPEFLETMDKSCGIPDITPMMSCPNPRIYKTLG</sequence>
<keyword evidence="1" id="KW-1133">Transmembrane helix</keyword>
<protein>
    <submittedName>
        <fullName evidence="2">Uncharacterized protein</fullName>
    </submittedName>
</protein>
<evidence type="ECO:0000256" key="1">
    <source>
        <dbReference type="SAM" id="Phobius"/>
    </source>
</evidence>
<reference evidence="3" key="1">
    <citation type="journal article" date="2020" name="Genome Biol.">
        <title>Gamete binning: chromosome-level and haplotype-resolved genome assembly enabled by high-throughput single-cell sequencing of gamete genomes.</title>
        <authorList>
            <person name="Campoy J.A."/>
            <person name="Sun H."/>
            <person name="Goel M."/>
            <person name="Jiao W.-B."/>
            <person name="Folz-Donahue K."/>
            <person name="Wang N."/>
            <person name="Rubio M."/>
            <person name="Liu C."/>
            <person name="Kukat C."/>
            <person name="Ruiz D."/>
            <person name="Huettel B."/>
            <person name="Schneeberger K."/>
        </authorList>
    </citation>
    <scope>NUCLEOTIDE SEQUENCE [LARGE SCALE GENOMIC DNA]</scope>
    <source>
        <strain evidence="3">cv. Rojo Pasion</strain>
    </source>
</reference>
<organism evidence="2 3">
    <name type="scientific">Prunus armeniaca</name>
    <name type="common">Apricot</name>
    <name type="synonym">Armeniaca vulgaris</name>
    <dbReference type="NCBI Taxonomy" id="36596"/>
    <lineage>
        <taxon>Eukaryota</taxon>
        <taxon>Viridiplantae</taxon>
        <taxon>Streptophyta</taxon>
        <taxon>Embryophyta</taxon>
        <taxon>Tracheophyta</taxon>
        <taxon>Spermatophyta</taxon>
        <taxon>Magnoliopsida</taxon>
        <taxon>eudicotyledons</taxon>
        <taxon>Gunneridae</taxon>
        <taxon>Pentapetalae</taxon>
        <taxon>rosids</taxon>
        <taxon>fabids</taxon>
        <taxon>Rosales</taxon>
        <taxon>Rosaceae</taxon>
        <taxon>Amygdaloideae</taxon>
        <taxon>Amygdaleae</taxon>
        <taxon>Prunus</taxon>
    </lineage>
</organism>
<proteinExistence type="predicted"/>
<evidence type="ECO:0000313" key="2">
    <source>
        <dbReference type="EMBL" id="CAB4295248.1"/>
    </source>
</evidence>
<gene>
    <name evidence="2" type="ORF">ORAREDHAP_LOCUS6572</name>
</gene>
<dbReference type="Proteomes" id="UP000507245">
    <property type="component" value="Unassembled WGS sequence"/>
</dbReference>
<dbReference type="AlphaFoldDB" id="A0A6J5WAE0"/>
<keyword evidence="3" id="KW-1185">Reference proteome</keyword>
<dbReference type="EMBL" id="CAEKKB010000001">
    <property type="protein sequence ID" value="CAB4295248.1"/>
    <property type="molecule type" value="Genomic_DNA"/>
</dbReference>
<keyword evidence="1" id="KW-0472">Membrane</keyword>
<feature type="transmembrane region" description="Helical" evidence="1">
    <location>
        <begin position="6"/>
        <end position="28"/>
    </location>
</feature>